<dbReference type="EMBL" id="JACAZE010000008">
    <property type="protein sequence ID" value="KAF7308552.1"/>
    <property type="molecule type" value="Genomic_DNA"/>
</dbReference>
<evidence type="ECO:0000313" key="1">
    <source>
        <dbReference type="EMBL" id="KAF7308552.1"/>
    </source>
</evidence>
<dbReference type="Proteomes" id="UP000613580">
    <property type="component" value="Unassembled WGS sequence"/>
</dbReference>
<name>A0A8H6W8C9_MYCCL</name>
<proteinExistence type="predicted"/>
<gene>
    <name evidence="1" type="ORF">HMN09_00704300</name>
</gene>
<protein>
    <submittedName>
        <fullName evidence="1">Uncharacterized protein</fullName>
    </submittedName>
</protein>
<reference evidence="1" key="1">
    <citation type="submission" date="2020-05" db="EMBL/GenBank/DDBJ databases">
        <title>Mycena genomes resolve the evolution of fungal bioluminescence.</title>
        <authorList>
            <person name="Tsai I.J."/>
        </authorList>
    </citation>
    <scope>NUCLEOTIDE SEQUENCE</scope>
    <source>
        <strain evidence="1">110903Hualien_Pintung</strain>
    </source>
</reference>
<dbReference type="GO" id="GO:0005869">
    <property type="term" value="C:dynactin complex"/>
    <property type="evidence" value="ECO:0007669"/>
    <property type="project" value="InterPro"/>
</dbReference>
<dbReference type="Pfam" id="PF07426">
    <property type="entry name" value="Dynactin_p22"/>
    <property type="match status" value="1"/>
</dbReference>
<dbReference type="InterPro" id="IPR009991">
    <property type="entry name" value="DCTN3"/>
</dbReference>
<dbReference type="AlphaFoldDB" id="A0A8H6W8C9"/>
<dbReference type="OrthoDB" id="16729at2759"/>
<organism evidence="1 2">
    <name type="scientific">Mycena chlorophos</name>
    <name type="common">Agaric fungus</name>
    <name type="synonym">Agaricus chlorophos</name>
    <dbReference type="NCBI Taxonomy" id="658473"/>
    <lineage>
        <taxon>Eukaryota</taxon>
        <taxon>Fungi</taxon>
        <taxon>Dikarya</taxon>
        <taxon>Basidiomycota</taxon>
        <taxon>Agaricomycotina</taxon>
        <taxon>Agaricomycetes</taxon>
        <taxon>Agaricomycetidae</taxon>
        <taxon>Agaricales</taxon>
        <taxon>Marasmiineae</taxon>
        <taxon>Mycenaceae</taxon>
        <taxon>Mycena</taxon>
    </lineage>
</organism>
<evidence type="ECO:0000313" key="2">
    <source>
        <dbReference type="Proteomes" id="UP000613580"/>
    </source>
</evidence>
<keyword evidence="2" id="KW-1185">Reference proteome</keyword>
<comment type="caution">
    <text evidence="1">The sequence shown here is derived from an EMBL/GenBank/DDBJ whole genome shotgun (WGS) entry which is preliminary data.</text>
</comment>
<dbReference type="GO" id="GO:0061640">
    <property type="term" value="P:cytoskeleton-dependent cytokinesis"/>
    <property type="evidence" value="ECO:0007669"/>
    <property type="project" value="InterPro"/>
</dbReference>
<accession>A0A8H6W8C9</accession>
<dbReference type="PANTHER" id="PTHR28360:SF1">
    <property type="entry name" value="DYNACTIN SUBUNIT 3"/>
    <property type="match status" value="1"/>
</dbReference>
<dbReference type="PANTHER" id="PTHR28360">
    <property type="entry name" value="DYNACTIN SUBUNIT 3"/>
    <property type="match status" value="1"/>
</dbReference>
<sequence length="304" mass="33835">MRSIQLLAPAFSSSANRAVRSNGTCPVSGLHSSETIADACCPRPPPILPAPRHPRRHQRPCLLHSASALLPRHQCLRPPRNPLPPAPTPSIDPALSLELRLRWLEAILLGVKQGDPTTRKGKEKEGLGRGETLLRAAENLQKRLDVIVNGNEGLKRFMEHYDQHAHLLTPSFALAESHQPSYENMSATELEALLVEMEPDIRAADRDMQEIEALEQKGVTGAGKLADYEHLRPRLDALLKAYEEDADRVSALEKRVATLMESHATQVDALSELFVVWDDTLVEAEGKILALERDRQERRRLGLT</sequence>